<accession>A0A914MWC6</accession>
<protein>
    <submittedName>
        <fullName evidence="2">Uncharacterized protein</fullName>
    </submittedName>
</protein>
<evidence type="ECO:0000313" key="2">
    <source>
        <dbReference type="WBParaSite" id="Minc3s02927g32094"/>
    </source>
</evidence>
<keyword evidence="1" id="KW-1185">Reference proteome</keyword>
<dbReference type="Proteomes" id="UP000887563">
    <property type="component" value="Unplaced"/>
</dbReference>
<sequence>MEHDAREICQLVKALTFRDHSCFLPAPKYQKNKSGQTKGFFCLFWMMSLMQSTALT</sequence>
<organism evidence="1 2">
    <name type="scientific">Meloidogyne incognita</name>
    <name type="common">Southern root-knot nematode worm</name>
    <name type="synonym">Oxyuris incognita</name>
    <dbReference type="NCBI Taxonomy" id="6306"/>
    <lineage>
        <taxon>Eukaryota</taxon>
        <taxon>Metazoa</taxon>
        <taxon>Ecdysozoa</taxon>
        <taxon>Nematoda</taxon>
        <taxon>Chromadorea</taxon>
        <taxon>Rhabditida</taxon>
        <taxon>Tylenchina</taxon>
        <taxon>Tylenchomorpha</taxon>
        <taxon>Tylenchoidea</taxon>
        <taxon>Meloidogynidae</taxon>
        <taxon>Meloidogyninae</taxon>
        <taxon>Meloidogyne</taxon>
        <taxon>Meloidogyne incognita group</taxon>
    </lineage>
</organism>
<evidence type="ECO:0000313" key="1">
    <source>
        <dbReference type="Proteomes" id="UP000887563"/>
    </source>
</evidence>
<dbReference type="AlphaFoldDB" id="A0A914MWC6"/>
<proteinExistence type="predicted"/>
<dbReference type="WBParaSite" id="Minc3s02927g32094">
    <property type="protein sequence ID" value="Minc3s02927g32094"/>
    <property type="gene ID" value="Minc3s02927g32094"/>
</dbReference>
<reference evidence="2" key="1">
    <citation type="submission" date="2022-11" db="UniProtKB">
        <authorList>
            <consortium name="WormBaseParasite"/>
        </authorList>
    </citation>
    <scope>IDENTIFICATION</scope>
</reference>
<name>A0A914MWC6_MELIC</name>